<evidence type="ECO:0000313" key="3">
    <source>
        <dbReference type="Proteomes" id="UP000019438"/>
    </source>
</evidence>
<dbReference type="InterPro" id="IPR030930">
    <property type="entry name" value="AIDA"/>
</dbReference>
<gene>
    <name evidence="2" type="ORF">GbCGDNIH3_1645</name>
</gene>
<dbReference type="Gene3D" id="2.170.16.10">
    <property type="entry name" value="Hedgehog/Intein (Hint) domain"/>
    <property type="match status" value="1"/>
</dbReference>
<dbReference type="SUPFAM" id="SSF51294">
    <property type="entry name" value="Hedgehog/intein (Hint) domain"/>
    <property type="match status" value="1"/>
</dbReference>
<accession>A0AAN0REQ6</accession>
<dbReference type="AlphaFoldDB" id="A0AAN0REQ6"/>
<protein>
    <submittedName>
        <fullName evidence="2">Adhesin family protein</fullName>
    </submittedName>
</protein>
<proteinExistence type="predicted"/>
<reference evidence="3" key="1">
    <citation type="submission" date="2012-06" db="EMBL/GenBank/DDBJ databases">
        <title>Genome analysis of multiple Granulibacter bethesdensis isolates demonstrates substantial genome diversity.</title>
        <authorList>
            <person name="Greenberg D.E."/>
            <person name="Porcella S.F."/>
            <person name="Zarember K."/>
            <person name="Zelazny A.M."/>
            <person name="Bruno D."/>
            <person name="Martens C."/>
            <person name="Barbian K.D."/>
            <person name="Jaske E."/>
            <person name="Holland S.M."/>
        </authorList>
    </citation>
    <scope>NUCLEOTIDE SEQUENCE [LARGE SCALE GENOMIC DNA]</scope>
    <source>
        <strain evidence="3">CGDNIH3</strain>
    </source>
</reference>
<dbReference type="RefSeq" id="WP_025287047.1">
    <property type="nucleotide sequence ID" value="NZ_CP003181.2"/>
</dbReference>
<name>A0AAN0REQ6_9PROT</name>
<evidence type="ECO:0000259" key="1">
    <source>
        <dbReference type="Pfam" id="PF13403"/>
    </source>
</evidence>
<dbReference type="Pfam" id="PF13403">
    <property type="entry name" value="Hint_2"/>
    <property type="match status" value="1"/>
</dbReference>
<dbReference type="InterPro" id="IPR028992">
    <property type="entry name" value="Hedgehog/Intein_dom"/>
</dbReference>
<dbReference type="InterPro" id="IPR036844">
    <property type="entry name" value="Hint_dom_sf"/>
</dbReference>
<sequence length="723" mass="74225">MSLTYLSGGNWSAVNSNGTTYYQSGATSVTGPVVLGHINTLTISSGAVVSSAILDGGVPTVSVLSGGIMTESVEVNGYLIVANGGVVSGNTYNSNVVTIAAGGSSINDTFVNDGPAADGAATVSVTSGGTLNGATFNSGTVNGLRVVVGSGANVSGLTVGAGATAVVSSGAHVSALTATSGSVVSMAATYGSGTPNTEPPLSGFTFLSGGNWSAVNISGVTYYQSGTQSVTGPVLMSRINTLTISSGAVVSGATIAGGVPTVSVLNGGTMTDSLEVNGYLVVANGGVVSGNTYNSNVVRISAGGSSINDTYINSGPDADSAANVTVMSGATVTSPYLGNASAGAFTMTVSAGATVTEPTTVAGGGRLVTYAGIDGSAPCFLPDSMITLARGDVPVQDIEVGDEIVTYHGGTVSVRKVTWVGKSQMRVQPSVPDDLAGYPVRVLKDAIAPDVPCKDMLITGEHCLFLDGAFVPVRMLVNGRSILYDKTFMVYDCYHIETETHSVIKADGVLTESYLDTGNRYAFQSKGRVVAINGRRNLDWNAAAAPLCVSRDFVEPLFRQIEARAEQAGLPDRTVTARLTDDAALHLVTDGGQILRPVRKTEDRVMFMVSGDVRDVRIASRSSRPCDMIGPFVDDRRQLGVLVGEVLLFEAASTRHIESHLRQSDLPGWGAMEAVPCRWTNGNAVLPLGERAPDSIALLAIQIRAGGPYPVDKTVGMDMAVTA</sequence>
<dbReference type="NCBIfam" id="TIGR04415">
    <property type="entry name" value="O_hepto_targRPT"/>
    <property type="match status" value="1"/>
</dbReference>
<evidence type="ECO:0000313" key="2">
    <source>
        <dbReference type="EMBL" id="AHJ63541.1"/>
    </source>
</evidence>
<dbReference type="Proteomes" id="UP000019438">
    <property type="component" value="Chromosome"/>
</dbReference>
<feature type="domain" description="Hedgehog/Intein (Hint)" evidence="1">
    <location>
        <begin position="378"/>
        <end position="517"/>
    </location>
</feature>
<organism evidence="2 3">
    <name type="scientific">Granulibacter bethesdensis</name>
    <dbReference type="NCBI Taxonomy" id="364410"/>
    <lineage>
        <taxon>Bacteria</taxon>
        <taxon>Pseudomonadati</taxon>
        <taxon>Pseudomonadota</taxon>
        <taxon>Alphaproteobacteria</taxon>
        <taxon>Acetobacterales</taxon>
        <taxon>Acetobacteraceae</taxon>
        <taxon>Granulibacter</taxon>
    </lineage>
</organism>
<dbReference type="EMBL" id="CP003181">
    <property type="protein sequence ID" value="AHJ63541.1"/>
    <property type="molecule type" value="Genomic_DNA"/>
</dbReference>
<dbReference type="KEGG" id="gbc:GbCGDNIH3_1645"/>
<dbReference type="Gene3D" id="2.160.20.20">
    <property type="match status" value="1"/>
</dbReference>
<dbReference type="InterPro" id="IPR012332">
    <property type="entry name" value="Autotransporter_pectin_lyase_C"/>
</dbReference>